<dbReference type="RefSeq" id="YP_009393684.1">
    <property type="nucleotide sequence ID" value="NC_035269.1"/>
</dbReference>
<gene>
    <name evidence="4" type="primary">ycf20</name>
</gene>
<evidence type="ECO:0000256" key="1">
    <source>
        <dbReference type="ARBA" id="ARBA00009846"/>
    </source>
</evidence>
<name>A0A1Z1M8C0_9FLOR</name>
<evidence type="ECO:0000256" key="3">
    <source>
        <dbReference type="SAM" id="Phobius"/>
    </source>
</evidence>
<feature type="transmembrane region" description="Helical" evidence="3">
    <location>
        <begin position="51"/>
        <end position="69"/>
    </location>
</feature>
<dbReference type="Pfam" id="PF04483">
    <property type="entry name" value="DUF565"/>
    <property type="match status" value="1"/>
</dbReference>
<comment type="similarity">
    <text evidence="1">Belongs to the ycf20 family.</text>
</comment>
<protein>
    <recommendedName>
        <fullName evidence="2">Uncharacterized protein ycf20</fullName>
    </recommendedName>
</protein>
<evidence type="ECO:0000313" key="4">
    <source>
        <dbReference type="EMBL" id="ARW62246.1"/>
    </source>
</evidence>
<proteinExistence type="inferred from homology"/>
<sequence length="102" mass="11798">MIIFLIIKKIIQKFTTNKFIFFSLNIISLIFGFFFASILSTLPSQTGEWGIVNAAIIITINEFISKIFYRIKKHENKYLKLINNIRIGIIYGLFVDAFKLGS</sequence>
<geneLocation type="chloroplast" evidence="4"/>
<reference evidence="4" key="1">
    <citation type="journal article" date="2017" name="J. Phycol.">
        <title>Analysis of chloroplast genomes and a supermatrix inform reclassification of the Rhodomelaceae (Rhodophyta).</title>
        <authorList>
            <person name="Diaz-Tapia P."/>
            <person name="Maggs C.A."/>
            <person name="West J.A."/>
            <person name="Verbruggen H."/>
        </authorList>
    </citation>
    <scope>NUCLEOTIDE SEQUENCE</scope>
    <source>
        <strain evidence="4">JW4523</strain>
    </source>
</reference>
<dbReference type="EMBL" id="MF101422">
    <property type="protein sequence ID" value="ARW62246.1"/>
    <property type="molecule type" value="Genomic_DNA"/>
</dbReference>
<keyword evidence="3" id="KW-0472">Membrane</keyword>
<organism evidence="4">
    <name type="scientific">Caloglossa beccarii</name>
    <dbReference type="NCBI Taxonomy" id="131038"/>
    <lineage>
        <taxon>Eukaryota</taxon>
        <taxon>Rhodophyta</taxon>
        <taxon>Florideophyceae</taxon>
        <taxon>Rhodymeniophycidae</taxon>
        <taxon>Ceramiales</taxon>
        <taxon>Delesseriaceae</taxon>
        <taxon>Caloglossa</taxon>
    </lineage>
</organism>
<dbReference type="PANTHER" id="PTHR33787:SF4">
    <property type="entry name" value="YCF20-LIKE PROTEIN"/>
    <property type="match status" value="1"/>
</dbReference>
<accession>A0A1Z1M8C0</accession>
<keyword evidence="3" id="KW-0812">Transmembrane</keyword>
<dbReference type="InterPro" id="IPR007572">
    <property type="entry name" value="Uncharacterised_Ycf20"/>
</dbReference>
<dbReference type="AlphaFoldDB" id="A0A1Z1M8C0"/>
<feature type="transmembrane region" description="Helical" evidence="3">
    <location>
        <begin position="20"/>
        <end position="39"/>
    </location>
</feature>
<keyword evidence="3" id="KW-1133">Transmembrane helix</keyword>
<evidence type="ECO:0000256" key="2">
    <source>
        <dbReference type="ARBA" id="ARBA00021534"/>
    </source>
</evidence>
<dbReference type="PANTHER" id="PTHR33787">
    <property type="match status" value="1"/>
</dbReference>
<keyword evidence="4" id="KW-0934">Plastid</keyword>
<feature type="transmembrane region" description="Helical" evidence="3">
    <location>
        <begin position="81"/>
        <end position="100"/>
    </location>
</feature>
<keyword evidence="4" id="KW-0150">Chloroplast</keyword>
<dbReference type="GeneID" id="33355419"/>